<evidence type="ECO:0000256" key="4">
    <source>
        <dbReference type="ARBA" id="ARBA00023163"/>
    </source>
</evidence>
<dbReference type="GO" id="GO:0000160">
    <property type="term" value="P:phosphorelay signal transduction system"/>
    <property type="evidence" value="ECO:0007669"/>
    <property type="project" value="InterPro"/>
</dbReference>
<organism evidence="7 8">
    <name type="scientific">Nocardioides thalensis</name>
    <dbReference type="NCBI Taxonomy" id="1914755"/>
    <lineage>
        <taxon>Bacteria</taxon>
        <taxon>Bacillati</taxon>
        <taxon>Actinomycetota</taxon>
        <taxon>Actinomycetes</taxon>
        <taxon>Propionibacteriales</taxon>
        <taxon>Nocardioidaceae</taxon>
        <taxon>Nocardioides</taxon>
    </lineage>
</organism>
<dbReference type="GO" id="GO:0006355">
    <property type="term" value="P:regulation of DNA-templated transcription"/>
    <property type="evidence" value="ECO:0007669"/>
    <property type="project" value="InterPro"/>
</dbReference>
<dbReference type="PROSITE" id="PS51755">
    <property type="entry name" value="OMPR_PHOB"/>
    <property type="match status" value="1"/>
</dbReference>
<evidence type="ECO:0000256" key="2">
    <source>
        <dbReference type="ARBA" id="ARBA00023015"/>
    </source>
</evidence>
<gene>
    <name evidence="7" type="ORF">HNR19_003169</name>
</gene>
<dbReference type="Gene3D" id="1.10.10.10">
    <property type="entry name" value="Winged helix-like DNA-binding domain superfamily/Winged helix DNA-binding domain"/>
    <property type="match status" value="1"/>
</dbReference>
<evidence type="ECO:0000313" key="8">
    <source>
        <dbReference type="Proteomes" id="UP000530424"/>
    </source>
</evidence>
<dbReference type="InterPro" id="IPR001867">
    <property type="entry name" value="OmpR/PhoB-type_DNA-bd"/>
</dbReference>
<evidence type="ECO:0000256" key="3">
    <source>
        <dbReference type="ARBA" id="ARBA00023125"/>
    </source>
</evidence>
<dbReference type="AlphaFoldDB" id="A0A853C5N4"/>
<keyword evidence="2" id="KW-0805">Transcription regulation</keyword>
<dbReference type="SUPFAM" id="SSF46894">
    <property type="entry name" value="C-terminal effector domain of the bipartite response regulators"/>
    <property type="match status" value="1"/>
</dbReference>
<feature type="domain" description="OmpR/PhoB-type" evidence="6">
    <location>
        <begin position="1"/>
        <end position="95"/>
    </location>
</feature>
<dbReference type="InterPro" id="IPR016032">
    <property type="entry name" value="Sig_transdc_resp-reg_C-effctor"/>
</dbReference>
<keyword evidence="8" id="KW-1185">Reference proteome</keyword>
<dbReference type="Pfam" id="PF03704">
    <property type="entry name" value="BTAD"/>
    <property type="match status" value="1"/>
</dbReference>
<sequence length="683" mass="71587">MTDAPLVRLLGAVAVRQPDGTAASPARLDRTVLAHLALAAGRAVPAADLIDAVWGAHPPDGARNALQVKVSRLRRHLGPHGDALRHHQGSYRLDLPAAEVDLLLADELARLARASFAADRVGEAAVLAERGLALWQGPPFADLDDHPRLVAARDRADEDHAVLQEVVAAAAIDDGATVGRAVEVLRELLAGDPLRSSARLLLMRALDRAGRRAEALAVYDVGRRVLAEETGLAPPEPLQREFERLLAAERRAARREPGAVATRTVPAGAMATARWLAREGAADAAIELALRGSWWWWLGGRRSEGRDLLEELVGLAAADGGEHASVRGATAWVAVFDSVSAAAEEAIAAGEATLKVAAGQAWSRHESLAAVLLAERLFQRGEPRRGAVLLELGRAGFDRSGDAWGRALVRIAEAKADLQRGAVLRAAARGREALAAFEDLDDAAGRMMATDLLGYCAEVVGDLSAAARTHQRALALARDVDAPEWQATQLTRLGSVQALIGSERSLTTLQAGVELARSVGSSAGVALAENGLGLARGLSGQHERAAEIHADALAWYERQASPAGISYTAGRLALELAAIGSEEAATFARRSVDLARRTGDPRAVAHGLEAVALTPGDAPARARALGGARALRRRTGSPLPEPVAAALRAAAAELSGELGDDLAVRMREGVREAQGLLPGVATA</sequence>
<evidence type="ECO:0000259" key="6">
    <source>
        <dbReference type="PROSITE" id="PS51755"/>
    </source>
</evidence>
<dbReference type="InterPro" id="IPR011990">
    <property type="entry name" value="TPR-like_helical_dom_sf"/>
</dbReference>
<dbReference type="RefSeq" id="WP_179668835.1">
    <property type="nucleotide sequence ID" value="NZ_JACCFP010000001.1"/>
</dbReference>
<evidence type="ECO:0000256" key="1">
    <source>
        <dbReference type="ARBA" id="ARBA00005820"/>
    </source>
</evidence>
<dbReference type="Gene3D" id="1.25.40.10">
    <property type="entry name" value="Tetratricopeptide repeat domain"/>
    <property type="match status" value="2"/>
</dbReference>
<dbReference type="Pfam" id="PF00486">
    <property type="entry name" value="Trans_reg_C"/>
    <property type="match status" value="1"/>
</dbReference>
<dbReference type="SMART" id="SM01043">
    <property type="entry name" value="BTAD"/>
    <property type="match status" value="1"/>
</dbReference>
<dbReference type="EMBL" id="JACCFP010000001">
    <property type="protein sequence ID" value="NYJ02471.1"/>
    <property type="molecule type" value="Genomic_DNA"/>
</dbReference>
<comment type="similarity">
    <text evidence="1">Belongs to the AfsR/DnrI/RedD regulatory family.</text>
</comment>
<comment type="caution">
    <text evidence="7">The sequence shown here is derived from an EMBL/GenBank/DDBJ whole genome shotgun (WGS) entry which is preliminary data.</text>
</comment>
<proteinExistence type="inferred from homology"/>
<dbReference type="Proteomes" id="UP000530424">
    <property type="component" value="Unassembled WGS sequence"/>
</dbReference>
<dbReference type="InterPro" id="IPR036388">
    <property type="entry name" value="WH-like_DNA-bd_sf"/>
</dbReference>
<dbReference type="InterPro" id="IPR005158">
    <property type="entry name" value="BTAD"/>
</dbReference>
<reference evidence="7 8" key="1">
    <citation type="submission" date="2020-07" db="EMBL/GenBank/DDBJ databases">
        <title>Sequencing the genomes of 1000 actinobacteria strains.</title>
        <authorList>
            <person name="Klenk H.-P."/>
        </authorList>
    </citation>
    <scope>NUCLEOTIDE SEQUENCE [LARGE SCALE GENOMIC DNA]</scope>
    <source>
        <strain evidence="7 8">DSM 103833</strain>
    </source>
</reference>
<evidence type="ECO:0000256" key="5">
    <source>
        <dbReference type="PROSITE-ProRule" id="PRU01091"/>
    </source>
</evidence>
<dbReference type="PANTHER" id="PTHR35807:SF1">
    <property type="entry name" value="TRANSCRIPTIONAL REGULATOR REDD"/>
    <property type="match status" value="1"/>
</dbReference>
<feature type="DNA-binding region" description="OmpR/PhoB-type" evidence="5">
    <location>
        <begin position="1"/>
        <end position="95"/>
    </location>
</feature>
<dbReference type="PANTHER" id="PTHR35807">
    <property type="entry name" value="TRANSCRIPTIONAL REGULATOR REDD-RELATED"/>
    <property type="match status" value="1"/>
</dbReference>
<protein>
    <submittedName>
        <fullName evidence="7">DNA-binding SARP family transcriptional activator</fullName>
    </submittedName>
</protein>
<dbReference type="InterPro" id="IPR051677">
    <property type="entry name" value="AfsR-DnrI-RedD_regulator"/>
</dbReference>
<dbReference type="GO" id="GO:0003677">
    <property type="term" value="F:DNA binding"/>
    <property type="evidence" value="ECO:0007669"/>
    <property type="project" value="UniProtKB-UniRule"/>
</dbReference>
<keyword evidence="3 5" id="KW-0238">DNA-binding</keyword>
<accession>A0A853C5N4</accession>
<dbReference type="SUPFAM" id="SSF48452">
    <property type="entry name" value="TPR-like"/>
    <property type="match status" value="2"/>
</dbReference>
<name>A0A853C5N4_9ACTN</name>
<dbReference type="SMART" id="SM00862">
    <property type="entry name" value="Trans_reg_C"/>
    <property type="match status" value="1"/>
</dbReference>
<dbReference type="CDD" id="cd15831">
    <property type="entry name" value="BTAD"/>
    <property type="match status" value="1"/>
</dbReference>
<keyword evidence="4" id="KW-0804">Transcription</keyword>
<evidence type="ECO:0000313" key="7">
    <source>
        <dbReference type="EMBL" id="NYJ02471.1"/>
    </source>
</evidence>